<keyword evidence="1" id="KW-1133">Transmembrane helix</keyword>
<dbReference type="InterPro" id="IPR002509">
    <property type="entry name" value="NODB_dom"/>
</dbReference>
<feature type="transmembrane region" description="Helical" evidence="1">
    <location>
        <begin position="44"/>
        <end position="62"/>
    </location>
</feature>
<dbReference type="InterPro" id="IPR011330">
    <property type="entry name" value="Glyco_hydro/deAcase_b/a-brl"/>
</dbReference>
<keyword evidence="1" id="KW-0812">Transmembrane</keyword>
<dbReference type="PANTHER" id="PTHR10587">
    <property type="entry name" value="GLYCOSYL TRANSFERASE-RELATED"/>
    <property type="match status" value="1"/>
</dbReference>
<dbReference type="Pfam" id="PF01522">
    <property type="entry name" value="Polysacc_deac_1"/>
    <property type="match status" value="1"/>
</dbReference>
<name>A0ABY1QP34_9BURK</name>
<dbReference type="PANTHER" id="PTHR10587:SF137">
    <property type="entry name" value="4-DEOXY-4-FORMAMIDO-L-ARABINOSE-PHOSPHOUNDECAPRENOL DEFORMYLASE ARND-RELATED"/>
    <property type="match status" value="1"/>
</dbReference>
<feature type="transmembrane region" description="Helical" evidence="1">
    <location>
        <begin position="20"/>
        <end position="37"/>
    </location>
</feature>
<keyword evidence="4" id="KW-1185">Reference proteome</keyword>
<accession>A0ABY1QP34</accession>
<dbReference type="CDD" id="cd10917">
    <property type="entry name" value="CE4_NodB_like_6s_7s"/>
    <property type="match status" value="1"/>
</dbReference>
<feature type="domain" description="NodB homology" evidence="2">
    <location>
        <begin position="83"/>
        <end position="268"/>
    </location>
</feature>
<dbReference type="SUPFAM" id="SSF88713">
    <property type="entry name" value="Glycoside hydrolase/deacetylase"/>
    <property type="match status" value="1"/>
</dbReference>
<dbReference type="Proteomes" id="UP001158049">
    <property type="component" value="Unassembled WGS sequence"/>
</dbReference>
<dbReference type="PROSITE" id="PS51677">
    <property type="entry name" value="NODB"/>
    <property type="match status" value="1"/>
</dbReference>
<evidence type="ECO:0000313" key="3">
    <source>
        <dbReference type="EMBL" id="SMP74007.1"/>
    </source>
</evidence>
<evidence type="ECO:0000313" key="4">
    <source>
        <dbReference type="Proteomes" id="UP001158049"/>
    </source>
</evidence>
<protein>
    <submittedName>
        <fullName evidence="3">Peptidoglycan/xylan/chitin deacetylase, PgdA/CDA1 family</fullName>
    </submittedName>
</protein>
<dbReference type="EMBL" id="FXUL01000020">
    <property type="protein sequence ID" value="SMP74007.1"/>
    <property type="molecule type" value="Genomic_DNA"/>
</dbReference>
<reference evidence="3 4" key="1">
    <citation type="submission" date="2017-05" db="EMBL/GenBank/DDBJ databases">
        <authorList>
            <person name="Varghese N."/>
            <person name="Submissions S."/>
        </authorList>
    </citation>
    <scope>NUCLEOTIDE SEQUENCE [LARGE SCALE GENOMIC DNA]</scope>
    <source>
        <strain evidence="3 4">DSM 26001</strain>
    </source>
</reference>
<organism evidence="3 4">
    <name type="scientific">Noviherbaspirillum suwonense</name>
    <dbReference type="NCBI Taxonomy" id="1224511"/>
    <lineage>
        <taxon>Bacteria</taxon>
        <taxon>Pseudomonadati</taxon>
        <taxon>Pseudomonadota</taxon>
        <taxon>Betaproteobacteria</taxon>
        <taxon>Burkholderiales</taxon>
        <taxon>Oxalobacteraceae</taxon>
        <taxon>Noviherbaspirillum</taxon>
    </lineage>
</organism>
<sequence>MHSPSRPSSADAGPAPLSPLLRLTLLLHAAMALALLVQPSAWRWVLAAFVLNHGLLTLAGLLPRCAWLGPNWTRLPAASAARGEIALTIDDGPDPAVTPAVLDLLDRLQVKATFFCIGERVRRHPALCREIVARGHDVQNHSERHRHNFSMLGPRGYRRELQAAQDSIAAVTGRRPRFFRAPAGLRNPFLGPVLERMDLRLAAWTRRGYDTRSDAAAVSRRLLPAVRAGAILLLHDGHCARSAAGVPVILDVLPGLARQASASGLHFVTLSHALDCDTSPSRHP</sequence>
<comment type="caution">
    <text evidence="3">The sequence shown here is derived from an EMBL/GenBank/DDBJ whole genome shotgun (WGS) entry which is preliminary data.</text>
</comment>
<dbReference type="InterPro" id="IPR050248">
    <property type="entry name" value="Polysacc_deacetylase_ArnD"/>
</dbReference>
<proteinExistence type="predicted"/>
<evidence type="ECO:0000256" key="1">
    <source>
        <dbReference type="SAM" id="Phobius"/>
    </source>
</evidence>
<dbReference type="Gene3D" id="3.20.20.370">
    <property type="entry name" value="Glycoside hydrolase/deacetylase"/>
    <property type="match status" value="1"/>
</dbReference>
<keyword evidence="1" id="KW-0472">Membrane</keyword>
<dbReference type="RefSeq" id="WP_283444338.1">
    <property type="nucleotide sequence ID" value="NZ_FXUL01000020.1"/>
</dbReference>
<evidence type="ECO:0000259" key="2">
    <source>
        <dbReference type="PROSITE" id="PS51677"/>
    </source>
</evidence>
<gene>
    <name evidence="3" type="ORF">SAMN06295970_12021</name>
</gene>